<evidence type="ECO:0000256" key="5">
    <source>
        <dbReference type="ARBA" id="ARBA00023004"/>
    </source>
</evidence>
<organism evidence="8 9">
    <name type="scientific">Rhizobium deserti</name>
    <dbReference type="NCBI Taxonomy" id="2547961"/>
    <lineage>
        <taxon>Bacteria</taxon>
        <taxon>Pseudomonadati</taxon>
        <taxon>Pseudomonadota</taxon>
        <taxon>Alphaproteobacteria</taxon>
        <taxon>Hyphomicrobiales</taxon>
        <taxon>Rhizobiaceae</taxon>
        <taxon>Rhizobium/Agrobacterium group</taxon>
        <taxon>Rhizobium</taxon>
    </lineage>
</organism>
<keyword evidence="2" id="KW-0349">Heme</keyword>
<keyword evidence="3" id="KW-0479">Metal-binding</keyword>
<dbReference type="InterPro" id="IPR051329">
    <property type="entry name" value="NIR_SIR_4Fe-4S"/>
</dbReference>
<keyword evidence="6" id="KW-0411">Iron-sulfur</keyword>
<keyword evidence="1" id="KW-0004">4Fe-4S</keyword>
<dbReference type="GO" id="GO:0046872">
    <property type="term" value="F:metal ion binding"/>
    <property type="evidence" value="ECO:0007669"/>
    <property type="project" value="UniProtKB-KW"/>
</dbReference>
<accession>A0A4R5U894</accession>
<dbReference type="GO" id="GO:0043818">
    <property type="term" value="F:precorrin-3B synthase activity"/>
    <property type="evidence" value="ECO:0007669"/>
    <property type="project" value="UniProtKB-EC"/>
</dbReference>
<comment type="caution">
    <text evidence="8">The sequence shown here is derived from an EMBL/GenBank/DDBJ whole genome shotgun (WGS) entry which is preliminary data.</text>
</comment>
<evidence type="ECO:0000256" key="4">
    <source>
        <dbReference type="ARBA" id="ARBA00023002"/>
    </source>
</evidence>
<dbReference type="Gene3D" id="3.90.480.10">
    <property type="entry name" value="Sulfite Reductase Hemoprotein,Domain 2"/>
    <property type="match status" value="1"/>
</dbReference>
<dbReference type="NCBIfam" id="TIGR02435">
    <property type="entry name" value="CobG"/>
    <property type="match status" value="1"/>
</dbReference>
<dbReference type="PANTHER" id="PTHR32439:SF9">
    <property type="entry name" value="BLR3264 PROTEIN"/>
    <property type="match status" value="1"/>
</dbReference>
<evidence type="ECO:0000259" key="7">
    <source>
        <dbReference type="Pfam" id="PF03460"/>
    </source>
</evidence>
<gene>
    <name evidence="8" type="primary">cobG</name>
    <name evidence="8" type="ORF">E2F50_20970</name>
</gene>
<dbReference type="PANTHER" id="PTHR32439">
    <property type="entry name" value="FERREDOXIN--NITRITE REDUCTASE, CHLOROPLASTIC"/>
    <property type="match status" value="1"/>
</dbReference>
<dbReference type="Pfam" id="PF03460">
    <property type="entry name" value="NIR_SIR_ferr"/>
    <property type="match status" value="1"/>
</dbReference>
<dbReference type="EC" id="1.14.13.83" evidence="8"/>
<dbReference type="GO" id="GO:0051539">
    <property type="term" value="F:4 iron, 4 sulfur cluster binding"/>
    <property type="evidence" value="ECO:0007669"/>
    <property type="project" value="UniProtKB-KW"/>
</dbReference>
<proteinExistence type="predicted"/>
<dbReference type="InterPro" id="IPR036136">
    <property type="entry name" value="Nit/Sulf_reduc_fer-like_dom_sf"/>
</dbReference>
<evidence type="ECO:0000313" key="8">
    <source>
        <dbReference type="EMBL" id="TDK30312.1"/>
    </source>
</evidence>
<keyword evidence="9" id="KW-1185">Reference proteome</keyword>
<keyword evidence="4 8" id="KW-0560">Oxidoreductase</keyword>
<sequence>MIASVISRPALDMRRGACPALSAPMMTGDGFLARVPLTDMITPQQLAEICRLALRHGNGILEISARGNLQIRGLTEASAPLLADMIALDLPLRDGLAVEVPPLAGIDETEIADPRPLAQAIADGAKAIAGLAPKMSVIVDGHGQLRLSDLLADIRLIAVSAADDICWKILLGGTEESGRVFNVLRETQAVEATLDLLRELSTLGSKARGRDLADNTLDAAMLDQGRSGMPASPRRQEAGPFGLIRLSEDLHTVGIGPALGQASAERLIALCKAAEALGIEALKPAFNHSLLFFGAKQACETLADFASGAGFIRSAADPRCQIAACPGSPACASATIATHDIAATAASQCGELLDGSFTLHVTGCAKGCAHPKVSSLSICGTSNGVSLIAGGKAADAPFASIAFADTNATLRCLSDLVGSERREGETSAACLSRLGPLRLAAATGQS</sequence>
<dbReference type="AlphaFoldDB" id="A0A4R5U894"/>
<dbReference type="OrthoDB" id="7459360at2"/>
<evidence type="ECO:0000256" key="3">
    <source>
        <dbReference type="ARBA" id="ARBA00022723"/>
    </source>
</evidence>
<dbReference type="InterPro" id="IPR045854">
    <property type="entry name" value="NO2/SO3_Rdtase_4Fe4S_sf"/>
</dbReference>
<dbReference type="SUPFAM" id="SSF55124">
    <property type="entry name" value="Nitrite/Sulfite reductase N-terminal domain-like"/>
    <property type="match status" value="2"/>
</dbReference>
<name>A0A4R5U894_9HYPH</name>
<reference evidence="8 9" key="1">
    <citation type="submission" date="2019-03" db="EMBL/GenBank/DDBJ databases">
        <title>Rhizobium sp. nov., an bacterium isolated from biocrust in Mu Us Desert.</title>
        <authorList>
            <person name="Lixiong L."/>
        </authorList>
    </citation>
    <scope>NUCLEOTIDE SEQUENCE [LARGE SCALE GENOMIC DNA]</scope>
    <source>
        <strain evidence="8 9">SPY-1</strain>
    </source>
</reference>
<evidence type="ECO:0000256" key="1">
    <source>
        <dbReference type="ARBA" id="ARBA00022485"/>
    </source>
</evidence>
<dbReference type="RefSeq" id="WP_133318141.1">
    <property type="nucleotide sequence ID" value="NZ_SMTL01000008.1"/>
</dbReference>
<keyword evidence="5" id="KW-0408">Iron</keyword>
<evidence type="ECO:0000256" key="6">
    <source>
        <dbReference type="ARBA" id="ARBA00023014"/>
    </source>
</evidence>
<protein>
    <submittedName>
        <fullName evidence="8">Precorrin-3B synthase</fullName>
        <ecNumber evidence="8">1.14.13.83</ecNumber>
    </submittedName>
</protein>
<dbReference type="SUPFAM" id="SSF56014">
    <property type="entry name" value="Nitrite and sulphite reductase 4Fe-4S domain-like"/>
    <property type="match status" value="2"/>
</dbReference>
<dbReference type="Proteomes" id="UP000295238">
    <property type="component" value="Unassembled WGS sequence"/>
</dbReference>
<dbReference type="EMBL" id="SMTL01000008">
    <property type="protein sequence ID" value="TDK30312.1"/>
    <property type="molecule type" value="Genomic_DNA"/>
</dbReference>
<dbReference type="InterPro" id="IPR005117">
    <property type="entry name" value="NiRdtase/SiRdtase_haem-b_fer"/>
</dbReference>
<evidence type="ECO:0000256" key="2">
    <source>
        <dbReference type="ARBA" id="ARBA00022617"/>
    </source>
</evidence>
<evidence type="ECO:0000313" key="9">
    <source>
        <dbReference type="Proteomes" id="UP000295238"/>
    </source>
</evidence>
<feature type="domain" description="Nitrite/Sulfite reductase ferredoxin-like" evidence="7">
    <location>
        <begin position="27"/>
        <end position="84"/>
    </location>
</feature>
<dbReference type="Gene3D" id="3.30.413.10">
    <property type="entry name" value="Sulfite Reductase Hemoprotein, domain 1"/>
    <property type="match status" value="2"/>
</dbReference>
<dbReference type="InterPro" id="IPR012798">
    <property type="entry name" value="Cbl_synth_CobG-like"/>
</dbReference>